<evidence type="ECO:0000313" key="1">
    <source>
        <dbReference type="EMBL" id="EFX63298.1"/>
    </source>
</evidence>
<organism evidence="1 2">
    <name type="scientific">Daphnia pulex</name>
    <name type="common">Water flea</name>
    <dbReference type="NCBI Taxonomy" id="6669"/>
    <lineage>
        <taxon>Eukaryota</taxon>
        <taxon>Metazoa</taxon>
        <taxon>Ecdysozoa</taxon>
        <taxon>Arthropoda</taxon>
        <taxon>Crustacea</taxon>
        <taxon>Branchiopoda</taxon>
        <taxon>Diplostraca</taxon>
        <taxon>Cladocera</taxon>
        <taxon>Anomopoda</taxon>
        <taxon>Daphniidae</taxon>
        <taxon>Daphnia</taxon>
    </lineage>
</organism>
<dbReference type="Proteomes" id="UP000000305">
    <property type="component" value="Unassembled WGS sequence"/>
</dbReference>
<dbReference type="HOGENOM" id="CLU_1020351_0_0_1"/>
<evidence type="ECO:0000313" key="2">
    <source>
        <dbReference type="Proteomes" id="UP000000305"/>
    </source>
</evidence>
<sequence length="273" mass="31553">MDRYGCDEPPTETYAGGNLAIVWLKNDERYLVHSAIEPFDCQMCLTRMTADDMKNHPLESVSTKTPFNDGTVYQIAVPHQSGCWDPSFQQQNEDPLFATRQFHTTILWKVEKRETGSLPIITNVQECSDLSSTVRYVEFNQFDWGEFCELRSQEIKISERGLYGQYFSKRRRRRGGNQYRYEKYTFQGALGAVWRGTLLEGGRFKHMSQMIEDLVKRLEASKYTRLHKYVTLPNGGKYCNAAAAPKTKFLGPLQRKRNREGLSTISIPNESCR</sequence>
<dbReference type="AlphaFoldDB" id="E9HY82"/>
<reference evidence="1 2" key="1">
    <citation type="journal article" date="2011" name="Science">
        <title>The ecoresponsive genome of Daphnia pulex.</title>
        <authorList>
            <person name="Colbourne J.K."/>
            <person name="Pfrender M.E."/>
            <person name="Gilbert D."/>
            <person name="Thomas W.K."/>
            <person name="Tucker A."/>
            <person name="Oakley T.H."/>
            <person name="Tokishita S."/>
            <person name="Aerts A."/>
            <person name="Arnold G.J."/>
            <person name="Basu M.K."/>
            <person name="Bauer D.J."/>
            <person name="Caceres C.E."/>
            <person name="Carmel L."/>
            <person name="Casola C."/>
            <person name="Choi J.H."/>
            <person name="Detter J.C."/>
            <person name="Dong Q."/>
            <person name="Dusheyko S."/>
            <person name="Eads B.D."/>
            <person name="Frohlich T."/>
            <person name="Geiler-Samerotte K.A."/>
            <person name="Gerlach D."/>
            <person name="Hatcher P."/>
            <person name="Jogdeo S."/>
            <person name="Krijgsveld J."/>
            <person name="Kriventseva E.V."/>
            <person name="Kultz D."/>
            <person name="Laforsch C."/>
            <person name="Lindquist E."/>
            <person name="Lopez J."/>
            <person name="Manak J.R."/>
            <person name="Muller J."/>
            <person name="Pangilinan J."/>
            <person name="Patwardhan R.P."/>
            <person name="Pitluck S."/>
            <person name="Pritham E.J."/>
            <person name="Rechtsteiner A."/>
            <person name="Rho M."/>
            <person name="Rogozin I.B."/>
            <person name="Sakarya O."/>
            <person name="Salamov A."/>
            <person name="Schaack S."/>
            <person name="Shapiro H."/>
            <person name="Shiga Y."/>
            <person name="Skalitzky C."/>
            <person name="Smith Z."/>
            <person name="Souvorov A."/>
            <person name="Sung W."/>
            <person name="Tang Z."/>
            <person name="Tsuchiya D."/>
            <person name="Tu H."/>
            <person name="Vos H."/>
            <person name="Wang M."/>
            <person name="Wolf Y.I."/>
            <person name="Yamagata H."/>
            <person name="Yamada T."/>
            <person name="Ye Y."/>
            <person name="Shaw J.R."/>
            <person name="Andrews J."/>
            <person name="Crease T.J."/>
            <person name="Tang H."/>
            <person name="Lucas S.M."/>
            <person name="Robertson H.M."/>
            <person name="Bork P."/>
            <person name="Koonin E.V."/>
            <person name="Zdobnov E.M."/>
            <person name="Grigoriev I.V."/>
            <person name="Lynch M."/>
            <person name="Boore J.L."/>
        </authorList>
    </citation>
    <scope>NUCLEOTIDE SEQUENCE [LARGE SCALE GENOMIC DNA]</scope>
</reference>
<dbReference type="InParanoid" id="E9HY82"/>
<keyword evidence="2" id="KW-1185">Reference proteome</keyword>
<dbReference type="KEGG" id="dpx:DAPPUDRAFT_119334"/>
<accession>E9HY82</accession>
<gene>
    <name evidence="1" type="ORF">DAPPUDRAFT_119334</name>
</gene>
<protein>
    <submittedName>
        <fullName evidence="1">Uncharacterized protein</fullName>
    </submittedName>
</protein>
<name>E9HY82_DAPPU</name>
<dbReference type="EMBL" id="GL733122">
    <property type="protein sequence ID" value="EFX63298.1"/>
    <property type="molecule type" value="Genomic_DNA"/>
</dbReference>
<proteinExistence type="predicted"/>